<accession>A0ABT5W520</accession>
<evidence type="ECO:0000256" key="1">
    <source>
        <dbReference type="SAM" id="Phobius"/>
    </source>
</evidence>
<evidence type="ECO:0000313" key="3">
    <source>
        <dbReference type="EMBL" id="MDE8563904.1"/>
    </source>
</evidence>
<dbReference type="InterPro" id="IPR046348">
    <property type="entry name" value="SIS_dom_sf"/>
</dbReference>
<evidence type="ECO:0000313" key="4">
    <source>
        <dbReference type="Proteomes" id="UP001213979"/>
    </source>
</evidence>
<keyword evidence="1" id="KW-0812">Transmembrane</keyword>
<dbReference type="EMBL" id="JAQOTG010000006">
    <property type="protein sequence ID" value="MDE8563904.1"/>
    <property type="molecule type" value="Genomic_DNA"/>
</dbReference>
<comment type="caution">
    <text evidence="3">The sequence shown here is derived from an EMBL/GenBank/DDBJ whole genome shotgun (WGS) entry which is preliminary data.</text>
</comment>
<keyword evidence="1" id="KW-1133">Transmembrane helix</keyword>
<protein>
    <submittedName>
        <fullName evidence="3">DUF2529 domain-containing protein</fullName>
    </submittedName>
</protein>
<sequence>MMKVFSTQLTGYFKRLAEQEEMAIEDGARLLAQALIGDGRILIHGFDEMESVALTAIKGAEGLPQAELLMKNGTIRADMNETDRVLLITRFSNDERAIALTEQLIQQNIPVVAISAAVPQEPSLADVADVHIDSKLVKPLIPKDDGTRFGFPAVMMALFAYYCLFFTIHEIFEEYNE</sequence>
<gene>
    <name evidence="3" type="ORF">PNH38_08400</name>
</gene>
<organism evidence="3 4">
    <name type="scientific">Anoxybacteroides rupiense</name>
    <dbReference type="NCBI Taxonomy" id="311460"/>
    <lineage>
        <taxon>Bacteria</taxon>
        <taxon>Bacillati</taxon>
        <taxon>Bacillota</taxon>
        <taxon>Bacilli</taxon>
        <taxon>Bacillales</taxon>
        <taxon>Anoxybacillaceae</taxon>
        <taxon>Anoxybacteroides</taxon>
    </lineage>
</organism>
<dbReference type="InterPro" id="IPR019676">
    <property type="entry name" value="DUF2529"/>
</dbReference>
<name>A0ABT5W520_9BACL</name>
<reference evidence="3 4" key="1">
    <citation type="submission" date="2023-01" db="EMBL/GenBank/DDBJ databases">
        <title>Genome-based reclassification of Anoxybacillus geothermalis as a later heterotypic synonym of Anoxybacillus rupiensis.</title>
        <authorList>
            <person name="Inan Bektas K."/>
            <person name="Canakci S."/>
            <person name="Belduz A.A."/>
            <person name="Guler H.H."/>
        </authorList>
    </citation>
    <scope>NUCLEOTIDE SEQUENCE [LARGE SCALE GENOMIC DNA]</scope>
    <source>
        <strain evidence="3 4">DSM 17127</strain>
    </source>
</reference>
<dbReference type="Pfam" id="PF10740">
    <property type="entry name" value="DUF2529"/>
    <property type="match status" value="1"/>
</dbReference>
<feature type="transmembrane region" description="Helical" evidence="1">
    <location>
        <begin position="149"/>
        <end position="168"/>
    </location>
</feature>
<keyword evidence="1" id="KW-0472">Membrane</keyword>
<dbReference type="SUPFAM" id="SSF53697">
    <property type="entry name" value="SIS domain"/>
    <property type="match status" value="1"/>
</dbReference>
<evidence type="ECO:0000259" key="2">
    <source>
        <dbReference type="Pfam" id="PF10740"/>
    </source>
</evidence>
<dbReference type="Gene3D" id="3.40.50.10490">
    <property type="entry name" value="Glucose-6-phosphate isomerase like protein, domain 1"/>
    <property type="match status" value="1"/>
</dbReference>
<keyword evidence="4" id="KW-1185">Reference proteome</keyword>
<dbReference type="RefSeq" id="WP_275191882.1">
    <property type="nucleotide sequence ID" value="NZ_JAQOTG010000006.1"/>
</dbReference>
<proteinExistence type="predicted"/>
<dbReference type="Proteomes" id="UP001213979">
    <property type="component" value="Unassembled WGS sequence"/>
</dbReference>
<feature type="domain" description="DUF2529" evidence="2">
    <location>
        <begin position="1"/>
        <end position="172"/>
    </location>
</feature>